<evidence type="ECO:0000256" key="5">
    <source>
        <dbReference type="ARBA" id="ARBA00022989"/>
    </source>
</evidence>
<sequence length="37" mass="3684">MTLVVAVTALATVSVVTGVDKGIKLLSQLNMGVAGAR</sequence>
<keyword evidence="5" id="KW-1133">Transmembrane helix</keyword>
<dbReference type="Proteomes" id="UP000683310">
    <property type="component" value="Chromosome"/>
</dbReference>
<accession>A0ABX8CVG6</accession>
<keyword evidence="6" id="KW-0472">Membrane</keyword>
<evidence type="ECO:0000313" key="8">
    <source>
        <dbReference type="Proteomes" id="UP000683310"/>
    </source>
</evidence>
<dbReference type="InterPro" id="IPR000060">
    <property type="entry name" value="BCCT_transptr"/>
</dbReference>
<keyword evidence="2" id="KW-0813">Transport</keyword>
<keyword evidence="3" id="KW-1003">Cell membrane</keyword>
<evidence type="ECO:0000256" key="3">
    <source>
        <dbReference type="ARBA" id="ARBA00022475"/>
    </source>
</evidence>
<dbReference type="EMBL" id="CP074371">
    <property type="protein sequence ID" value="QVI23885.1"/>
    <property type="molecule type" value="Genomic_DNA"/>
</dbReference>
<evidence type="ECO:0000256" key="6">
    <source>
        <dbReference type="ARBA" id="ARBA00023136"/>
    </source>
</evidence>
<reference evidence="7 8" key="1">
    <citation type="submission" date="2021-04" db="EMBL/GenBank/DDBJ databases">
        <title>Nocardia tengchongensis.</title>
        <authorList>
            <person name="Zhuang k."/>
            <person name="Ran Y."/>
            <person name="Li W."/>
        </authorList>
    </citation>
    <scope>NUCLEOTIDE SEQUENCE [LARGE SCALE GENOMIC DNA]</scope>
    <source>
        <strain evidence="7 8">CFH S0057</strain>
    </source>
</reference>
<evidence type="ECO:0000256" key="1">
    <source>
        <dbReference type="ARBA" id="ARBA00004651"/>
    </source>
</evidence>
<comment type="subcellular location">
    <subcellularLocation>
        <location evidence="1">Cell membrane</location>
        <topology evidence="1">Multi-pass membrane protein</topology>
    </subcellularLocation>
</comment>
<organism evidence="7 8">
    <name type="scientific">Nocardia tengchongensis</name>
    <dbReference type="NCBI Taxonomy" id="2055889"/>
    <lineage>
        <taxon>Bacteria</taxon>
        <taxon>Bacillati</taxon>
        <taxon>Actinomycetota</taxon>
        <taxon>Actinomycetes</taxon>
        <taxon>Mycobacteriales</taxon>
        <taxon>Nocardiaceae</taxon>
        <taxon>Nocardia</taxon>
    </lineage>
</organism>
<evidence type="ECO:0000256" key="4">
    <source>
        <dbReference type="ARBA" id="ARBA00022692"/>
    </source>
</evidence>
<name>A0ABX8CVG6_9NOCA</name>
<keyword evidence="8" id="KW-1185">Reference proteome</keyword>
<evidence type="ECO:0000313" key="7">
    <source>
        <dbReference type="EMBL" id="QVI23885.1"/>
    </source>
</evidence>
<proteinExistence type="predicted"/>
<dbReference type="Pfam" id="PF02028">
    <property type="entry name" value="BCCT"/>
    <property type="match status" value="1"/>
</dbReference>
<protein>
    <submittedName>
        <fullName evidence="7">BCCT family transporter</fullName>
    </submittedName>
</protein>
<gene>
    <name evidence="7" type="ORF">KHQ06_14365</name>
</gene>
<evidence type="ECO:0000256" key="2">
    <source>
        <dbReference type="ARBA" id="ARBA00022448"/>
    </source>
</evidence>
<keyword evidence="4" id="KW-0812">Transmembrane</keyword>